<reference evidence="10" key="1">
    <citation type="submission" date="2016-10" db="EMBL/GenBank/DDBJ databases">
        <authorList>
            <person name="Varghese N."/>
            <person name="Submissions S."/>
        </authorList>
    </citation>
    <scope>NUCLEOTIDE SEQUENCE [LARGE SCALE GENOMIC DNA]</scope>
    <source>
        <strain evidence="10">DSM 21368</strain>
    </source>
</reference>
<evidence type="ECO:0000313" key="10">
    <source>
        <dbReference type="Proteomes" id="UP000199220"/>
    </source>
</evidence>
<feature type="domain" description="ABC transmembrane type-1" evidence="8">
    <location>
        <begin position="86"/>
        <end position="299"/>
    </location>
</feature>
<evidence type="ECO:0000256" key="5">
    <source>
        <dbReference type="ARBA" id="ARBA00022989"/>
    </source>
</evidence>
<proteinExistence type="inferred from homology"/>
<dbReference type="AlphaFoldDB" id="A0A1H5EKL1"/>
<dbReference type="OrthoDB" id="145927at2"/>
<feature type="transmembrane region" description="Helical" evidence="7">
    <location>
        <begin position="278"/>
        <end position="303"/>
    </location>
</feature>
<dbReference type="SUPFAM" id="SSF161098">
    <property type="entry name" value="MetI-like"/>
    <property type="match status" value="1"/>
</dbReference>
<gene>
    <name evidence="9" type="ORF">SAMN04488554_1055</name>
</gene>
<dbReference type="Proteomes" id="UP000199220">
    <property type="component" value="Unassembled WGS sequence"/>
</dbReference>
<dbReference type="GO" id="GO:0005886">
    <property type="term" value="C:plasma membrane"/>
    <property type="evidence" value="ECO:0007669"/>
    <property type="project" value="UniProtKB-SubCell"/>
</dbReference>
<keyword evidence="3" id="KW-1003">Cell membrane</keyword>
<dbReference type="PROSITE" id="PS50928">
    <property type="entry name" value="ABC_TM1"/>
    <property type="match status" value="1"/>
</dbReference>
<protein>
    <submittedName>
        <fullName evidence="9">Carbohydrate ABC transporter membrane protein 1, CUT1 family</fullName>
    </submittedName>
</protein>
<evidence type="ECO:0000256" key="1">
    <source>
        <dbReference type="ARBA" id="ARBA00004651"/>
    </source>
</evidence>
<name>A0A1H5EKL1_9MICO</name>
<dbReference type="EMBL" id="FNTX01000001">
    <property type="protein sequence ID" value="SED91723.1"/>
    <property type="molecule type" value="Genomic_DNA"/>
</dbReference>
<keyword evidence="5 7" id="KW-1133">Transmembrane helix</keyword>
<evidence type="ECO:0000313" key="9">
    <source>
        <dbReference type="EMBL" id="SED91723.1"/>
    </source>
</evidence>
<feature type="transmembrane region" description="Helical" evidence="7">
    <location>
        <begin position="123"/>
        <end position="143"/>
    </location>
</feature>
<dbReference type="GO" id="GO:0055085">
    <property type="term" value="P:transmembrane transport"/>
    <property type="evidence" value="ECO:0007669"/>
    <property type="project" value="InterPro"/>
</dbReference>
<dbReference type="PANTHER" id="PTHR30193">
    <property type="entry name" value="ABC TRANSPORTER PERMEASE PROTEIN"/>
    <property type="match status" value="1"/>
</dbReference>
<evidence type="ECO:0000256" key="7">
    <source>
        <dbReference type="RuleBase" id="RU363032"/>
    </source>
</evidence>
<keyword evidence="6 7" id="KW-0472">Membrane</keyword>
<keyword evidence="2 7" id="KW-0813">Transport</keyword>
<organism evidence="9 10">
    <name type="scientific">Ruania alba</name>
    <dbReference type="NCBI Taxonomy" id="648782"/>
    <lineage>
        <taxon>Bacteria</taxon>
        <taxon>Bacillati</taxon>
        <taxon>Actinomycetota</taxon>
        <taxon>Actinomycetes</taxon>
        <taxon>Micrococcales</taxon>
        <taxon>Ruaniaceae</taxon>
        <taxon>Ruania</taxon>
    </lineage>
</organism>
<dbReference type="Pfam" id="PF00528">
    <property type="entry name" value="BPD_transp_1"/>
    <property type="match status" value="1"/>
</dbReference>
<feature type="transmembrane region" description="Helical" evidence="7">
    <location>
        <begin position="90"/>
        <end position="111"/>
    </location>
</feature>
<comment type="subcellular location">
    <subcellularLocation>
        <location evidence="1 7">Cell membrane</location>
        <topology evidence="1 7">Multi-pass membrane protein</topology>
    </subcellularLocation>
</comment>
<dbReference type="InterPro" id="IPR000515">
    <property type="entry name" value="MetI-like"/>
</dbReference>
<keyword evidence="4 7" id="KW-0812">Transmembrane</keyword>
<dbReference type="InterPro" id="IPR051393">
    <property type="entry name" value="ABC_transporter_permease"/>
</dbReference>
<dbReference type="STRING" id="648782.SAMN04488554_1055"/>
<feature type="transmembrane region" description="Helical" evidence="7">
    <location>
        <begin position="31"/>
        <end position="56"/>
    </location>
</feature>
<evidence type="ECO:0000256" key="3">
    <source>
        <dbReference type="ARBA" id="ARBA00022475"/>
    </source>
</evidence>
<dbReference type="InterPro" id="IPR035906">
    <property type="entry name" value="MetI-like_sf"/>
</dbReference>
<evidence type="ECO:0000256" key="2">
    <source>
        <dbReference type="ARBA" id="ARBA00022448"/>
    </source>
</evidence>
<accession>A0A1H5EKL1</accession>
<dbReference type="CDD" id="cd06261">
    <property type="entry name" value="TM_PBP2"/>
    <property type="match status" value="1"/>
</dbReference>
<dbReference type="Gene3D" id="1.10.3720.10">
    <property type="entry name" value="MetI-like"/>
    <property type="match status" value="1"/>
</dbReference>
<dbReference type="PANTHER" id="PTHR30193:SF41">
    <property type="entry name" value="DIACETYLCHITOBIOSE UPTAKE SYSTEM PERMEASE PROTEIN NGCF"/>
    <property type="match status" value="1"/>
</dbReference>
<keyword evidence="10" id="KW-1185">Reference proteome</keyword>
<comment type="similarity">
    <text evidence="7">Belongs to the binding-protein-dependent transport system permease family.</text>
</comment>
<evidence type="ECO:0000256" key="6">
    <source>
        <dbReference type="ARBA" id="ARBA00023136"/>
    </source>
</evidence>
<feature type="transmembrane region" description="Helical" evidence="7">
    <location>
        <begin position="172"/>
        <end position="197"/>
    </location>
</feature>
<feature type="transmembrane region" description="Helical" evidence="7">
    <location>
        <begin position="218"/>
        <end position="240"/>
    </location>
</feature>
<sequence length="308" mass="33336">MLTDQATAVTTSAPSTGRVDLRSGQRRAGNLLVAPAYTGIVITALVPLLAAFALSFTSYGLLEPPQWVGLRNYRTVLGDPVYWESLRNTVSFAFGQVLIGIVVTIFVALLFNRALFGGAVMRTIVYIPQAASYVVVALMWNLLLDPAVGPINAALGALGVDHPVYFLTDSSLAMPSIIVMSLWRNLGYFMIIVLAALQSVPEELTEAAMMDGAGPVRRFFAVTLPSISKVVSFVAITWFLGALQMFTQSYVMTGGGPVNATRTLVYLMYDEAFLRLDIGTACAIAVMLFVLVVVLSVLLRVLLRTRKD</sequence>
<evidence type="ECO:0000256" key="4">
    <source>
        <dbReference type="ARBA" id="ARBA00022692"/>
    </source>
</evidence>
<evidence type="ECO:0000259" key="8">
    <source>
        <dbReference type="PROSITE" id="PS50928"/>
    </source>
</evidence>